<gene>
    <name evidence="1" type="ORF">Cni_G01815</name>
</gene>
<accession>A0AAQ3JPX6</accession>
<dbReference type="Proteomes" id="UP001327560">
    <property type="component" value="Chromosome 1"/>
</dbReference>
<sequence>MEGHINISSTVYYTENISSVGDDKGKEEFEGKEEEISGVSLIEEDEESTRCGYSAVNASYYDLSYHPVSTNKECKLYKNAAGVAQYMKEWRVVAIFNVVLFVAMVPQTEA</sequence>
<protein>
    <submittedName>
        <fullName evidence="1">Uncharacterized protein</fullName>
    </submittedName>
</protein>
<proteinExistence type="predicted"/>
<organism evidence="1 2">
    <name type="scientific">Canna indica</name>
    <name type="common">Indian-shot</name>
    <dbReference type="NCBI Taxonomy" id="4628"/>
    <lineage>
        <taxon>Eukaryota</taxon>
        <taxon>Viridiplantae</taxon>
        <taxon>Streptophyta</taxon>
        <taxon>Embryophyta</taxon>
        <taxon>Tracheophyta</taxon>
        <taxon>Spermatophyta</taxon>
        <taxon>Magnoliopsida</taxon>
        <taxon>Liliopsida</taxon>
        <taxon>Zingiberales</taxon>
        <taxon>Cannaceae</taxon>
        <taxon>Canna</taxon>
    </lineage>
</organism>
<dbReference type="EMBL" id="CP136890">
    <property type="protein sequence ID" value="WOK93122.1"/>
    <property type="molecule type" value="Genomic_DNA"/>
</dbReference>
<evidence type="ECO:0000313" key="1">
    <source>
        <dbReference type="EMBL" id="WOK93122.1"/>
    </source>
</evidence>
<reference evidence="1 2" key="1">
    <citation type="submission" date="2023-10" db="EMBL/GenBank/DDBJ databases">
        <title>Chromosome-scale genome assembly provides insights into flower coloration mechanisms of Canna indica.</title>
        <authorList>
            <person name="Li C."/>
        </authorList>
    </citation>
    <scope>NUCLEOTIDE SEQUENCE [LARGE SCALE GENOMIC DNA]</scope>
    <source>
        <tissue evidence="1">Flower</tissue>
    </source>
</reference>
<name>A0AAQ3JPX6_9LILI</name>
<dbReference type="AlphaFoldDB" id="A0AAQ3JPX6"/>
<keyword evidence="2" id="KW-1185">Reference proteome</keyword>
<evidence type="ECO:0000313" key="2">
    <source>
        <dbReference type="Proteomes" id="UP001327560"/>
    </source>
</evidence>